<dbReference type="OrthoDB" id="2427554at2759"/>
<protein>
    <recommendedName>
        <fullName evidence="2">Phospholipid/glycerol acyltransferase domain-containing protein</fullName>
    </recommendedName>
</protein>
<feature type="transmembrane region" description="Helical" evidence="1">
    <location>
        <begin position="500"/>
        <end position="520"/>
    </location>
</feature>
<evidence type="ECO:0000313" key="3">
    <source>
        <dbReference type="EMBL" id="EGG02083.1"/>
    </source>
</evidence>
<feature type="domain" description="Phospholipid/glycerol acyltransferase" evidence="2">
    <location>
        <begin position="47"/>
        <end position="269"/>
    </location>
</feature>
<dbReference type="CDD" id="cd07992">
    <property type="entry name" value="LPLAT_AAK14816-like"/>
    <property type="match status" value="1"/>
</dbReference>
<dbReference type="Pfam" id="PF01553">
    <property type="entry name" value="Acyltransferase"/>
    <property type="match status" value="2"/>
</dbReference>
<feature type="transmembrane region" description="Helical" evidence="1">
    <location>
        <begin position="469"/>
        <end position="488"/>
    </location>
</feature>
<gene>
    <name evidence="3" type="ORF">MELLADRAFT_44956</name>
</gene>
<dbReference type="GeneID" id="18928212"/>
<proteinExistence type="predicted"/>
<dbReference type="SMART" id="SM00563">
    <property type="entry name" value="PlsC"/>
    <property type="match status" value="1"/>
</dbReference>
<dbReference type="FunCoup" id="F4RZY6">
    <property type="interactions" value="77"/>
</dbReference>
<dbReference type="VEuPathDB" id="FungiDB:MELLADRAFT_44956"/>
<dbReference type="KEGG" id="mlr:MELLADRAFT_44956"/>
<dbReference type="Proteomes" id="UP000001072">
    <property type="component" value="Unassembled WGS sequence"/>
</dbReference>
<dbReference type="GO" id="GO:0016287">
    <property type="term" value="F:glycerone-phosphate O-acyltransferase activity"/>
    <property type="evidence" value="ECO:0007669"/>
    <property type="project" value="TreeGrafter"/>
</dbReference>
<sequence length="581" mass="65374">MLHSRNLLASNLAYDFTIVLLKLIINLFFREIRPRGSHKIPKKGPVIFVAAPHHNQFLDPIILMSEVRAAENARRVSFLIAEKSMKRPFIGLMARIMQSISVTRAADNAKDGTGSIFLLDQDLNIVHGCQTSFTRELSPRMQLMLSKQFGFATVEVVEVISDVQLKVKKTFTSKASDVLREEGMKITSGLDKAGLTFKVLPYIDQTKMYSRVYEKLKNGGCLGIFPEGGSHDRTDLLPLKAGVSIMALGAMSANPEIKVRIVPVGLSYFHPHRFRSRAVVEFGSPIEIPQQLVRDFESGNEEKKAAIGKVMDLVYDGLKSVTIQTPDYDTLQVIQAARRLYRPPNRHVSLGTVVELNKRFITGYLRYQDEPRVQALKQKTLQYNKALSYLGLKDHQVDKVDRRWWKSLILLCFRAGLVTGWGVLALPGVVLNAPMFICASIISRKKAKEALAASTVKIAGRDVLATWKVLVSLGLAPPLYLMYVAIAVSLAVKYELPKRYLMWTPLAMLIALPSIGYSALKFGEVGMDVYKSLRPLLLSLSGNRRQIERVRGMRTELQEELHGVIEEYAPKIWENFDQFRI</sequence>
<keyword evidence="1" id="KW-0472">Membrane</keyword>
<dbReference type="PANTHER" id="PTHR31605">
    <property type="entry name" value="GLYCEROL-3-PHOSPHATE O-ACYLTRANSFERASE 1"/>
    <property type="match status" value="1"/>
</dbReference>
<keyword evidence="1" id="KW-0812">Transmembrane</keyword>
<dbReference type="eggNOG" id="ENOG502QQ2N">
    <property type="taxonomic scope" value="Eukaryota"/>
</dbReference>
<dbReference type="GO" id="GO:0004366">
    <property type="term" value="F:glycerol-3-phosphate O-acyltransferase activity"/>
    <property type="evidence" value="ECO:0007669"/>
    <property type="project" value="TreeGrafter"/>
</dbReference>
<feature type="transmembrane region" description="Helical" evidence="1">
    <location>
        <begin position="12"/>
        <end position="29"/>
    </location>
</feature>
<accession>F4RZY6</accession>
<dbReference type="InterPro" id="IPR052744">
    <property type="entry name" value="GPAT/DAPAT"/>
</dbReference>
<organism evidence="4">
    <name type="scientific">Melampsora larici-populina (strain 98AG31 / pathotype 3-4-7)</name>
    <name type="common">Poplar leaf rust fungus</name>
    <dbReference type="NCBI Taxonomy" id="747676"/>
    <lineage>
        <taxon>Eukaryota</taxon>
        <taxon>Fungi</taxon>
        <taxon>Dikarya</taxon>
        <taxon>Basidiomycota</taxon>
        <taxon>Pucciniomycotina</taxon>
        <taxon>Pucciniomycetes</taxon>
        <taxon>Pucciniales</taxon>
        <taxon>Melampsoraceae</taxon>
        <taxon>Melampsora</taxon>
    </lineage>
</organism>
<dbReference type="SUPFAM" id="SSF69593">
    <property type="entry name" value="Glycerol-3-phosphate (1)-acyltransferase"/>
    <property type="match status" value="2"/>
</dbReference>
<dbReference type="RefSeq" id="XP_007414620.1">
    <property type="nucleotide sequence ID" value="XM_007414558.1"/>
</dbReference>
<dbReference type="AlphaFoldDB" id="F4RZY6"/>
<dbReference type="HOGENOM" id="CLU_007860_1_1_1"/>
<evidence type="ECO:0000259" key="2">
    <source>
        <dbReference type="SMART" id="SM00563"/>
    </source>
</evidence>
<dbReference type="InterPro" id="IPR002123">
    <property type="entry name" value="Plipid/glycerol_acylTrfase"/>
</dbReference>
<dbReference type="EMBL" id="GL883133">
    <property type="protein sequence ID" value="EGG02083.1"/>
    <property type="molecule type" value="Genomic_DNA"/>
</dbReference>
<keyword evidence="1" id="KW-1133">Transmembrane helix</keyword>
<feature type="non-terminal residue" evidence="3">
    <location>
        <position position="581"/>
    </location>
</feature>
<dbReference type="STRING" id="747676.F4RZY6"/>
<keyword evidence="4" id="KW-1185">Reference proteome</keyword>
<name>F4RZY6_MELLP</name>
<evidence type="ECO:0000313" key="4">
    <source>
        <dbReference type="Proteomes" id="UP000001072"/>
    </source>
</evidence>
<evidence type="ECO:0000256" key="1">
    <source>
        <dbReference type="SAM" id="Phobius"/>
    </source>
</evidence>
<dbReference type="PANTHER" id="PTHR31605:SF0">
    <property type="entry name" value="GLYCEROL-3-PHOSPHATE O-ACYLTRANSFERASE 1"/>
    <property type="match status" value="1"/>
</dbReference>
<dbReference type="InParanoid" id="F4RZY6"/>
<reference evidence="4" key="1">
    <citation type="journal article" date="2011" name="Proc. Natl. Acad. Sci. U.S.A.">
        <title>Obligate biotrophy features unraveled by the genomic analysis of rust fungi.</title>
        <authorList>
            <person name="Duplessis S."/>
            <person name="Cuomo C.A."/>
            <person name="Lin Y.-C."/>
            <person name="Aerts A."/>
            <person name="Tisserant E."/>
            <person name="Veneault-Fourrey C."/>
            <person name="Joly D.L."/>
            <person name="Hacquard S."/>
            <person name="Amselem J."/>
            <person name="Cantarel B.L."/>
            <person name="Chiu R."/>
            <person name="Coutinho P.M."/>
            <person name="Feau N."/>
            <person name="Field M."/>
            <person name="Frey P."/>
            <person name="Gelhaye E."/>
            <person name="Goldberg J."/>
            <person name="Grabherr M.G."/>
            <person name="Kodira C.D."/>
            <person name="Kohler A."/>
            <person name="Kuees U."/>
            <person name="Lindquist E.A."/>
            <person name="Lucas S.M."/>
            <person name="Mago R."/>
            <person name="Mauceli E."/>
            <person name="Morin E."/>
            <person name="Murat C."/>
            <person name="Pangilinan J.L."/>
            <person name="Park R."/>
            <person name="Pearson M."/>
            <person name="Quesneville H."/>
            <person name="Rouhier N."/>
            <person name="Sakthikumar S."/>
            <person name="Salamov A.A."/>
            <person name="Schmutz J."/>
            <person name="Selles B."/>
            <person name="Shapiro H."/>
            <person name="Tanguay P."/>
            <person name="Tuskan G.A."/>
            <person name="Henrissat B."/>
            <person name="Van de Peer Y."/>
            <person name="Rouze P."/>
            <person name="Ellis J.G."/>
            <person name="Dodds P.N."/>
            <person name="Schein J.E."/>
            <person name="Zhong S."/>
            <person name="Hamelin R.C."/>
            <person name="Grigoriev I.V."/>
            <person name="Szabo L.J."/>
            <person name="Martin F."/>
        </authorList>
    </citation>
    <scope>NUCLEOTIDE SEQUENCE [LARGE SCALE GENOMIC DNA]</scope>
    <source>
        <strain evidence="4">98AG31 / pathotype 3-4-7</strain>
    </source>
</reference>
<dbReference type="GO" id="GO:0008654">
    <property type="term" value="P:phospholipid biosynthetic process"/>
    <property type="evidence" value="ECO:0007669"/>
    <property type="project" value="TreeGrafter"/>
</dbReference>